<sequence>MRPMTGPMLWAVRRAWTGKRAPMSVMQLASLSTTPARLKVEPFTMPAMSPTMEKGNLGEWKVKEGDTFNAGDVLLEVETDKALMDVEAANEGVMAKILVPSGSKDVAVNDVIAYVAEEGDDLSDLPDPSEARSNNEKSKEEAPKEAPKKSDATAAPSESKGPVHFTKPVFPSVQRLSHQYGISEPEKDIKGTGPHGMLTKGDVLAYLGKIKGAYGTAKPSHTSISKLGGEPAKEGRSTKADSAPSKPLDGHEVQTMILQGLVSMRAPRPKPAPAATVDDVLNAYKTDAPPRAGPAPAPKAPSIDAVLADLLRK</sequence>
<accession>A0A1M8A8G3</accession>
<dbReference type="SUPFAM" id="SSF47005">
    <property type="entry name" value="Peripheral subunit-binding domain of 2-oxo acid dehydrogenase complex"/>
    <property type="match status" value="1"/>
</dbReference>
<dbReference type="SUPFAM" id="SSF51230">
    <property type="entry name" value="Single hybrid motif"/>
    <property type="match status" value="1"/>
</dbReference>
<keyword evidence="7" id="KW-1185">Reference proteome</keyword>
<evidence type="ECO:0000256" key="3">
    <source>
        <dbReference type="SAM" id="MobiDB-lite"/>
    </source>
</evidence>
<dbReference type="PROSITE" id="PS51826">
    <property type="entry name" value="PSBD"/>
    <property type="match status" value="1"/>
</dbReference>
<feature type="domain" description="Lipoyl-binding" evidence="4">
    <location>
        <begin position="40"/>
        <end position="116"/>
    </location>
</feature>
<dbReference type="PANTHER" id="PTHR23151">
    <property type="entry name" value="DIHYDROLIPOAMIDE ACETYL/SUCCINYL-TRANSFERASE-RELATED"/>
    <property type="match status" value="1"/>
</dbReference>
<dbReference type="PROSITE" id="PS50968">
    <property type="entry name" value="BIOTINYL_LIPOYL"/>
    <property type="match status" value="1"/>
</dbReference>
<dbReference type="PANTHER" id="PTHR23151:SF82">
    <property type="entry name" value="PYRUVATE DEHYDROGENASE COMPLEX PROTEIN X COMPONENT, MITOCHONDRIAL"/>
    <property type="match status" value="1"/>
</dbReference>
<dbReference type="InterPro" id="IPR000089">
    <property type="entry name" value="Biotin_lipoyl"/>
</dbReference>
<keyword evidence="2" id="KW-0450">Lipoyl</keyword>
<dbReference type="VEuPathDB" id="FungiDB:MSYG_3087"/>
<keyword evidence="6" id="KW-0670">Pyruvate</keyword>
<proteinExistence type="inferred from homology"/>
<dbReference type="AlphaFoldDB" id="A0A1M8A8G3"/>
<dbReference type="EMBL" id="LT671824">
    <property type="protein sequence ID" value="SHO78740.1"/>
    <property type="molecule type" value="Genomic_DNA"/>
</dbReference>
<evidence type="ECO:0000256" key="1">
    <source>
        <dbReference type="ARBA" id="ARBA00007317"/>
    </source>
</evidence>
<dbReference type="OrthoDB" id="537444at2759"/>
<evidence type="ECO:0000256" key="2">
    <source>
        <dbReference type="ARBA" id="ARBA00022823"/>
    </source>
</evidence>
<organism evidence="6 7">
    <name type="scientific">Malassezia sympodialis (strain ATCC 42132)</name>
    <name type="common">Atopic eczema-associated yeast</name>
    <dbReference type="NCBI Taxonomy" id="1230383"/>
    <lineage>
        <taxon>Eukaryota</taxon>
        <taxon>Fungi</taxon>
        <taxon>Dikarya</taxon>
        <taxon>Basidiomycota</taxon>
        <taxon>Ustilaginomycotina</taxon>
        <taxon>Malasseziomycetes</taxon>
        <taxon>Malasseziales</taxon>
        <taxon>Malasseziaceae</taxon>
        <taxon>Malassezia</taxon>
    </lineage>
</organism>
<dbReference type="GO" id="GO:0006086">
    <property type="term" value="P:pyruvate decarboxylation to acetyl-CoA"/>
    <property type="evidence" value="ECO:0007669"/>
    <property type="project" value="InterPro"/>
</dbReference>
<dbReference type="GO" id="GO:0004742">
    <property type="term" value="F:dihydrolipoyllysine-residue acetyltransferase activity"/>
    <property type="evidence" value="ECO:0007669"/>
    <property type="project" value="TreeGrafter"/>
</dbReference>
<evidence type="ECO:0000313" key="6">
    <source>
        <dbReference type="EMBL" id="SHO78740.1"/>
    </source>
</evidence>
<dbReference type="OMA" id="AITKFAM"/>
<feature type="region of interest" description="Disordered" evidence="3">
    <location>
        <begin position="214"/>
        <end position="251"/>
    </location>
</feature>
<dbReference type="InterPro" id="IPR011053">
    <property type="entry name" value="Single_hybrid_motif"/>
</dbReference>
<comment type="similarity">
    <text evidence="1">Belongs to the 2-oxoacid dehydrogenase family.</text>
</comment>
<dbReference type="GO" id="GO:0045254">
    <property type="term" value="C:pyruvate dehydrogenase complex"/>
    <property type="evidence" value="ECO:0007669"/>
    <property type="project" value="InterPro"/>
</dbReference>
<dbReference type="InterPro" id="IPR004167">
    <property type="entry name" value="PSBD"/>
</dbReference>
<gene>
    <name evidence="6" type="ORF">MSYG_3087</name>
</gene>
<dbReference type="Proteomes" id="UP000186303">
    <property type="component" value="Chromosome 4"/>
</dbReference>
<dbReference type="Gene3D" id="2.40.50.100">
    <property type="match status" value="1"/>
</dbReference>
<dbReference type="Pfam" id="PF00364">
    <property type="entry name" value="Biotin_lipoyl"/>
    <property type="match status" value="1"/>
</dbReference>
<reference evidence="7" key="1">
    <citation type="journal article" date="2017" name="Nucleic Acids Res.">
        <title>Proteogenomics produces comprehensive and highly accurate protein-coding gene annotation in a complete genome assembly of Malassezia sympodialis.</title>
        <authorList>
            <person name="Zhu Y."/>
            <person name="Engstroem P.G."/>
            <person name="Tellgren-Roth C."/>
            <person name="Baudo C.D."/>
            <person name="Kennell J.C."/>
            <person name="Sun S."/>
            <person name="Billmyre R.B."/>
            <person name="Schroeder M.S."/>
            <person name="Andersson A."/>
            <person name="Holm T."/>
            <person name="Sigurgeirsson B."/>
            <person name="Wu G."/>
            <person name="Sankaranarayanan S.R."/>
            <person name="Siddharthan R."/>
            <person name="Sanyal K."/>
            <person name="Lundeberg J."/>
            <person name="Nystedt B."/>
            <person name="Boekhout T."/>
            <person name="Dawson T.L. Jr."/>
            <person name="Heitman J."/>
            <person name="Scheynius A."/>
            <person name="Lehtioe J."/>
        </authorList>
    </citation>
    <scope>NUCLEOTIDE SEQUENCE [LARGE SCALE GENOMIC DNA]</scope>
    <source>
        <strain evidence="7">ATCC 42132</strain>
    </source>
</reference>
<feature type="region of interest" description="Disordered" evidence="3">
    <location>
        <begin position="119"/>
        <end position="196"/>
    </location>
</feature>
<dbReference type="InterPro" id="IPR036625">
    <property type="entry name" value="E3-bd_dom_sf"/>
</dbReference>
<dbReference type="InterPro" id="IPR045257">
    <property type="entry name" value="E2/Pdx1"/>
</dbReference>
<dbReference type="Pfam" id="PF02817">
    <property type="entry name" value="E3_binding"/>
    <property type="match status" value="1"/>
</dbReference>
<name>A0A1M8A8G3_MALS4</name>
<protein>
    <submittedName>
        <fullName evidence="6">Similar to S.cerevisiae protein PDX1 (E3-binding protein of the mitochondrial pyruvate dehydrogenase complex)</fullName>
    </submittedName>
</protein>
<dbReference type="CDD" id="cd06849">
    <property type="entry name" value="lipoyl_domain"/>
    <property type="match status" value="1"/>
</dbReference>
<evidence type="ECO:0000313" key="7">
    <source>
        <dbReference type="Proteomes" id="UP000186303"/>
    </source>
</evidence>
<dbReference type="STRING" id="1230383.A0A1M8A8G3"/>
<feature type="domain" description="Peripheral subunit-binding (PSBD)" evidence="5">
    <location>
        <begin position="168"/>
        <end position="207"/>
    </location>
</feature>
<dbReference type="Gene3D" id="4.10.320.10">
    <property type="entry name" value="E3-binding domain"/>
    <property type="match status" value="1"/>
</dbReference>
<evidence type="ECO:0000259" key="4">
    <source>
        <dbReference type="PROSITE" id="PS50968"/>
    </source>
</evidence>
<dbReference type="FunFam" id="2.40.50.100:FF:000010">
    <property type="entry name" value="Acetyltransferase component of pyruvate dehydrogenase complex"/>
    <property type="match status" value="1"/>
</dbReference>
<feature type="compositionally biased region" description="Basic and acidic residues" evidence="3">
    <location>
        <begin position="129"/>
        <end position="151"/>
    </location>
</feature>
<evidence type="ECO:0000259" key="5">
    <source>
        <dbReference type="PROSITE" id="PS51826"/>
    </source>
</evidence>